<dbReference type="HOGENOM" id="CLU_1069137_0_0_10"/>
<dbReference type="OrthoDB" id="937934at2"/>
<evidence type="ECO:0000313" key="2">
    <source>
        <dbReference type="EMBL" id="CCH00302.1"/>
    </source>
</evidence>
<dbReference type="Pfam" id="PF20691">
    <property type="entry name" value="TAGT"/>
    <property type="match status" value="1"/>
</dbReference>
<sequence length="247" mass="27777">MESCKIVIPSHKRATRVRTTAVVENTIICVPDAQADDYQRNNPGCEIVTHPDSVIGLARKRDWIIKHFGSVFMLDDDIASMQRVYTEPGEKSQVDPATAYALIQATADACRQAGAFLFSFSHVPAPVLYNPMGPIDLAGYHTGCAHGVLSGSKLWYSPEIRVNEDYWISCLNAYEHRLSWKDTRFYFAQKDTFVNPGGLSEFRNVEAEEADFKLLQRVFGSDIITLKKSSAKSKLKHPFQKTLKLPF</sequence>
<evidence type="ECO:0000259" key="1">
    <source>
        <dbReference type="Pfam" id="PF20691"/>
    </source>
</evidence>
<protein>
    <recommendedName>
        <fullName evidence="1">TET-Associated Glycosyltransferase domain-containing protein</fullName>
    </recommendedName>
</protein>
<dbReference type="KEGG" id="fae:FAES_2293"/>
<keyword evidence="3" id="KW-1185">Reference proteome</keyword>
<proteinExistence type="predicted"/>
<dbReference type="PATRIC" id="fig|1166018.3.peg.4051"/>
<dbReference type="EMBL" id="HE796683">
    <property type="protein sequence ID" value="CCH00302.1"/>
    <property type="molecule type" value="Genomic_DNA"/>
</dbReference>
<dbReference type="STRING" id="1166018.FAES_2293"/>
<dbReference type="Proteomes" id="UP000011058">
    <property type="component" value="Chromosome"/>
</dbReference>
<dbReference type="AlphaFoldDB" id="I0K849"/>
<feature type="domain" description="TET-Associated Glycosyltransferase" evidence="1">
    <location>
        <begin position="5"/>
        <end position="198"/>
    </location>
</feature>
<dbReference type="InterPro" id="IPR049100">
    <property type="entry name" value="TAGT"/>
</dbReference>
<gene>
    <name evidence="2" type="ORF">FAES_2293</name>
</gene>
<organism evidence="2 3">
    <name type="scientific">Fibrella aestuarina BUZ 2</name>
    <dbReference type="NCBI Taxonomy" id="1166018"/>
    <lineage>
        <taxon>Bacteria</taxon>
        <taxon>Pseudomonadati</taxon>
        <taxon>Bacteroidota</taxon>
        <taxon>Cytophagia</taxon>
        <taxon>Cytophagales</taxon>
        <taxon>Spirosomataceae</taxon>
        <taxon>Fibrella</taxon>
    </lineage>
</organism>
<evidence type="ECO:0000313" key="3">
    <source>
        <dbReference type="Proteomes" id="UP000011058"/>
    </source>
</evidence>
<reference evidence="2 3" key="1">
    <citation type="journal article" date="2012" name="J. Bacteriol.">
        <title>Genome Sequence of Fibrella aestuarina BUZ 2T, a Filamentous Marine Bacterium.</title>
        <authorList>
            <person name="Filippini M."/>
            <person name="Qi W."/>
            <person name="Blom J."/>
            <person name="Goesmann A."/>
            <person name="Smits T.H."/>
            <person name="Bagheri H.C."/>
        </authorList>
    </citation>
    <scope>NUCLEOTIDE SEQUENCE [LARGE SCALE GENOMIC DNA]</scope>
    <source>
        <strain evidence="3">BUZ 2T</strain>
    </source>
</reference>
<dbReference type="eggNOG" id="ENOG502ZAA8">
    <property type="taxonomic scope" value="Bacteria"/>
</dbReference>
<dbReference type="RefSeq" id="WP_015331401.1">
    <property type="nucleotide sequence ID" value="NC_020054.1"/>
</dbReference>
<accession>I0K849</accession>
<name>I0K849_9BACT</name>